<name>A0A4P9WGL9_9FUNG</name>
<proteinExistence type="predicted"/>
<reference evidence="2" key="1">
    <citation type="journal article" date="2018" name="Nat. Microbiol.">
        <title>Leveraging single-cell genomics to expand the fungal tree of life.</title>
        <authorList>
            <person name="Ahrendt S.R."/>
            <person name="Quandt C.A."/>
            <person name="Ciobanu D."/>
            <person name="Clum A."/>
            <person name="Salamov A."/>
            <person name="Andreopoulos B."/>
            <person name="Cheng J.F."/>
            <person name="Woyke T."/>
            <person name="Pelin A."/>
            <person name="Henrissat B."/>
            <person name="Reynolds N.K."/>
            <person name="Benny G.L."/>
            <person name="Smith M.E."/>
            <person name="James T.Y."/>
            <person name="Grigoriev I.V."/>
        </authorList>
    </citation>
    <scope>NUCLEOTIDE SEQUENCE [LARGE SCALE GENOMIC DNA]</scope>
</reference>
<sequence>MEIHVGHIKEEDGSRRQCHVPEDSVICFAHGRFYYRENGAICSCSVEKDHNTWSSRPRRETAIPLSNLYGMLPQAHPHRIPEIRDAGQSDYARKLNRKLKKWHDTLDLPPIDYSRLDPFANELPTTEVDLCKRFLEAFDHPEDPVLYVDSDANIEQVWAVGSNFEEGYPQENLEDMGNLPFEAFAVSVGQRLLSIKGSMSIEFGEHGRREAYKMYL</sequence>
<feature type="non-terminal residue" evidence="1">
    <location>
        <position position="216"/>
    </location>
</feature>
<evidence type="ECO:0000313" key="1">
    <source>
        <dbReference type="EMBL" id="RKO91844.1"/>
    </source>
</evidence>
<dbReference type="AlphaFoldDB" id="A0A4P9WGL9"/>
<dbReference type="Proteomes" id="UP000269721">
    <property type="component" value="Unassembled WGS sequence"/>
</dbReference>
<gene>
    <name evidence="1" type="ORF">BDK51DRAFT_44699</name>
</gene>
<dbReference type="EMBL" id="KZ994880">
    <property type="protein sequence ID" value="RKO91844.1"/>
    <property type="molecule type" value="Genomic_DNA"/>
</dbReference>
<evidence type="ECO:0000313" key="2">
    <source>
        <dbReference type="Proteomes" id="UP000269721"/>
    </source>
</evidence>
<organism evidence="1 2">
    <name type="scientific">Blyttiomyces helicus</name>
    <dbReference type="NCBI Taxonomy" id="388810"/>
    <lineage>
        <taxon>Eukaryota</taxon>
        <taxon>Fungi</taxon>
        <taxon>Fungi incertae sedis</taxon>
        <taxon>Chytridiomycota</taxon>
        <taxon>Chytridiomycota incertae sedis</taxon>
        <taxon>Chytridiomycetes</taxon>
        <taxon>Chytridiomycetes incertae sedis</taxon>
        <taxon>Blyttiomyces</taxon>
    </lineage>
</organism>
<keyword evidence="2" id="KW-1185">Reference proteome</keyword>
<accession>A0A4P9WGL9</accession>
<protein>
    <submittedName>
        <fullName evidence="1">Uncharacterized protein</fullName>
    </submittedName>
</protein>